<dbReference type="SUPFAM" id="SSF48652">
    <property type="entry name" value="Tetraspanin"/>
    <property type="match status" value="1"/>
</dbReference>
<dbReference type="PANTHER" id="PTHR19282:SF252">
    <property type="entry name" value="TETRASPANIN"/>
    <property type="match status" value="1"/>
</dbReference>
<protein>
    <submittedName>
        <fullName evidence="8">Tetraspanin</fullName>
    </submittedName>
</protein>
<sequence length="278" mass="31303">MLQVAGTMSLATGVWLRADSRFRDFLSQRYRNVVQEAFWQVFHPILRCTGISAPTLYIFSYLLIVLGMSLAVLGVVGCCAASIGSRALLVIYAIAAFLVMLCIISSSLYLIFKKYGIDVEVADALNYMVQNYYQGASIVQESLDRLQHTFRCCGNAGCDDFRFLHQDPPRSCDIRCDGCHYRIMTALQIAFSAALVIFLVVVIAQLTAVVSASIMVVSTKRAEEQWLEKRGCSRRCLGKNYWLPAEPDRFIDLNSLRSDDCPLSRCEHFGHFSARQRF</sequence>
<evidence type="ECO:0000256" key="4">
    <source>
        <dbReference type="ARBA" id="ARBA00023136"/>
    </source>
</evidence>
<keyword evidence="2 5" id="KW-0812">Transmembrane</keyword>
<evidence type="ECO:0000256" key="5">
    <source>
        <dbReference type="SAM" id="Phobius"/>
    </source>
</evidence>
<reference evidence="8" key="1">
    <citation type="submission" date="2016-06" db="UniProtKB">
        <authorList>
            <consortium name="WormBaseParasite"/>
        </authorList>
    </citation>
    <scope>IDENTIFICATION</scope>
</reference>
<dbReference type="EMBL" id="UYRT01084325">
    <property type="protein sequence ID" value="VDN28690.1"/>
    <property type="molecule type" value="Genomic_DNA"/>
</dbReference>
<evidence type="ECO:0000256" key="1">
    <source>
        <dbReference type="ARBA" id="ARBA00004141"/>
    </source>
</evidence>
<keyword evidence="7" id="KW-1185">Reference proteome</keyword>
<evidence type="ECO:0000313" key="6">
    <source>
        <dbReference type="EMBL" id="VDN28690.1"/>
    </source>
</evidence>
<dbReference type="Proteomes" id="UP000271098">
    <property type="component" value="Unassembled WGS sequence"/>
</dbReference>
<proteinExistence type="predicted"/>
<evidence type="ECO:0000313" key="7">
    <source>
        <dbReference type="Proteomes" id="UP000271098"/>
    </source>
</evidence>
<accession>A0A183E7B7</accession>
<reference evidence="6 7" key="2">
    <citation type="submission" date="2018-11" db="EMBL/GenBank/DDBJ databases">
        <authorList>
            <consortium name="Pathogen Informatics"/>
        </authorList>
    </citation>
    <scope>NUCLEOTIDE SEQUENCE [LARGE SCALE GENOMIC DNA]</scope>
</reference>
<dbReference type="PANTHER" id="PTHR19282">
    <property type="entry name" value="TETRASPANIN"/>
    <property type="match status" value="1"/>
</dbReference>
<dbReference type="InterPro" id="IPR008952">
    <property type="entry name" value="Tetraspanin_EC2_sf"/>
</dbReference>
<dbReference type="AlphaFoldDB" id="A0A183E7B7"/>
<feature type="transmembrane region" description="Helical" evidence="5">
    <location>
        <begin position="56"/>
        <end position="83"/>
    </location>
</feature>
<gene>
    <name evidence="6" type="ORF">GPUH_LOCUS16858</name>
</gene>
<dbReference type="InterPro" id="IPR018499">
    <property type="entry name" value="Tetraspanin/Peripherin"/>
</dbReference>
<keyword evidence="4 5" id="KW-0472">Membrane</keyword>
<dbReference type="GO" id="GO:0005886">
    <property type="term" value="C:plasma membrane"/>
    <property type="evidence" value="ECO:0007669"/>
    <property type="project" value="TreeGrafter"/>
</dbReference>
<feature type="transmembrane region" description="Helical" evidence="5">
    <location>
        <begin position="189"/>
        <end position="217"/>
    </location>
</feature>
<dbReference type="OrthoDB" id="5870230at2759"/>
<name>A0A183E7B7_9BILA</name>
<evidence type="ECO:0000256" key="2">
    <source>
        <dbReference type="ARBA" id="ARBA00022692"/>
    </source>
</evidence>
<keyword evidence="3 5" id="KW-1133">Transmembrane helix</keyword>
<evidence type="ECO:0000313" key="8">
    <source>
        <dbReference type="WBParaSite" id="GPUH_0001688001-mRNA-1"/>
    </source>
</evidence>
<dbReference type="CDD" id="cd03127">
    <property type="entry name" value="tetraspanin_LEL"/>
    <property type="match status" value="1"/>
</dbReference>
<comment type="subcellular location">
    <subcellularLocation>
        <location evidence="1">Membrane</location>
        <topology evidence="1">Multi-pass membrane protein</topology>
    </subcellularLocation>
</comment>
<feature type="transmembrane region" description="Helical" evidence="5">
    <location>
        <begin position="89"/>
        <end position="112"/>
    </location>
</feature>
<evidence type="ECO:0000256" key="3">
    <source>
        <dbReference type="ARBA" id="ARBA00022989"/>
    </source>
</evidence>
<dbReference type="Pfam" id="PF00335">
    <property type="entry name" value="Tetraspanin"/>
    <property type="match status" value="1"/>
</dbReference>
<dbReference type="WBParaSite" id="GPUH_0001688001-mRNA-1">
    <property type="protein sequence ID" value="GPUH_0001688001-mRNA-1"/>
    <property type="gene ID" value="GPUH_0001688001"/>
</dbReference>
<dbReference type="Gene3D" id="1.10.1450.10">
    <property type="entry name" value="Tetraspanin"/>
    <property type="match status" value="1"/>
</dbReference>
<organism evidence="8">
    <name type="scientific">Gongylonema pulchrum</name>
    <dbReference type="NCBI Taxonomy" id="637853"/>
    <lineage>
        <taxon>Eukaryota</taxon>
        <taxon>Metazoa</taxon>
        <taxon>Ecdysozoa</taxon>
        <taxon>Nematoda</taxon>
        <taxon>Chromadorea</taxon>
        <taxon>Rhabditida</taxon>
        <taxon>Spirurina</taxon>
        <taxon>Spiruromorpha</taxon>
        <taxon>Spiruroidea</taxon>
        <taxon>Gongylonematidae</taxon>
        <taxon>Gongylonema</taxon>
    </lineage>
</organism>